<dbReference type="InterPro" id="IPR004589">
    <property type="entry name" value="DNA_helicase_ATP-dep_RecQ"/>
</dbReference>
<dbReference type="GO" id="GO:0016787">
    <property type="term" value="F:hydrolase activity"/>
    <property type="evidence" value="ECO:0007669"/>
    <property type="project" value="UniProtKB-KW"/>
</dbReference>
<dbReference type="Pfam" id="PF00270">
    <property type="entry name" value="DEAD"/>
    <property type="match status" value="1"/>
</dbReference>
<proteinExistence type="inferred from homology"/>
<dbReference type="InterPro" id="IPR002464">
    <property type="entry name" value="DNA/RNA_helicase_DEAH_CS"/>
</dbReference>
<gene>
    <name evidence="12" type="ORF">A3C93_02605</name>
</gene>
<keyword evidence="2" id="KW-0547">Nucleotide-binding</keyword>
<dbReference type="SUPFAM" id="SSF52540">
    <property type="entry name" value="P-loop containing nucleoside triphosphate hydrolases"/>
    <property type="match status" value="1"/>
</dbReference>
<dbReference type="PROSITE" id="PS51192">
    <property type="entry name" value="HELICASE_ATP_BIND_1"/>
    <property type="match status" value="1"/>
</dbReference>
<dbReference type="InterPro" id="IPR014001">
    <property type="entry name" value="Helicase_ATP-bd"/>
</dbReference>
<sequence>MPNFSRNDALIFLRRSLQSPIADFRAGQWEAIDALVNRTKKLLVVERTGWGKSSVYFIATRMLRDSGKGPTLIVSPLLALMRNQIEAASRLGISALTINSTNTENWPELIRTVRSGDVDALLISPERLANDDFVRDVLLPIAESIGLLVVDEAHCISDWGHDFRPDYRRLVSILQHLPPNVPLLGTTATANDRVINDIQTQLGDIEIQRGPLLRETLALQTISLPDQSARLAWLADNLPNIDGTGIVYTLTKRDADRVSDWLNSRGIAARSYYSDVTSLEHPDPNEYRKHLEGLLLNNEIKVLVATVALGMGYDKPDLGFVIHFQAPGSIVSYYQQVGRAGRAIDHAVGILLSGKEDDDIQEYFRESAFPSERTVNSLLSLLEEHDGLNVRDIEGYINISKGKIEQVLKYLSVESPPPVLKIGSQWRRTPTAYRMDHEKINRLTRQRIVEWEEVQGYIQSEECLMVYLSRALDDAHARVCNKCANCLGHPVVSETYSDKVTVEAALFLKTSEMPLECKKQVAPGAFPIYSFSGNLPINLRAETGRTLSRWGDAGWGHNVRDDKHEDRFSDELVMAVFEMISKRWKPQPAPTWVTCVPSLRHPELVPDFARRVAAQLELPFIEVVTKLRDNDPQKLQENRFHQCSNLDGVFSVADSIPVGPALLIDDIVDSAWTMTVVAALLRRAGSGPIWPVALATTSNA</sequence>
<dbReference type="GO" id="GO:0006281">
    <property type="term" value="P:DNA repair"/>
    <property type="evidence" value="ECO:0007669"/>
    <property type="project" value="TreeGrafter"/>
</dbReference>
<keyword evidence="6" id="KW-0238">DNA-binding</keyword>
<organism evidence="12 13">
    <name type="scientific">Candidatus Lloydbacteria bacterium RIFCSPHIGHO2_02_FULL_54_17</name>
    <dbReference type="NCBI Taxonomy" id="1798664"/>
    <lineage>
        <taxon>Bacteria</taxon>
        <taxon>Candidatus Lloydiibacteriota</taxon>
    </lineage>
</organism>
<comment type="catalytic activity">
    <reaction evidence="8">
        <text>Couples ATP hydrolysis with the unwinding of duplex DNA by translocating in the 3'-5' direction.</text>
        <dbReference type="EC" id="5.6.2.4"/>
    </reaction>
</comment>
<evidence type="ECO:0000256" key="3">
    <source>
        <dbReference type="ARBA" id="ARBA00022801"/>
    </source>
</evidence>
<dbReference type="Pfam" id="PF00271">
    <property type="entry name" value="Helicase_C"/>
    <property type="match status" value="1"/>
</dbReference>
<feature type="domain" description="Helicase C-terminal" evidence="11">
    <location>
        <begin position="233"/>
        <end position="394"/>
    </location>
</feature>
<dbReference type="Gene3D" id="3.40.50.300">
    <property type="entry name" value="P-loop containing nucleotide triphosphate hydrolases"/>
    <property type="match status" value="2"/>
</dbReference>
<accession>A0A1G2DG96</accession>
<dbReference type="AlphaFoldDB" id="A0A1G2DG96"/>
<comment type="similarity">
    <text evidence="1">Belongs to the helicase family. RecQ subfamily.</text>
</comment>
<evidence type="ECO:0000256" key="5">
    <source>
        <dbReference type="ARBA" id="ARBA00022840"/>
    </source>
</evidence>
<dbReference type="PROSITE" id="PS00690">
    <property type="entry name" value="DEAH_ATP_HELICASE"/>
    <property type="match status" value="1"/>
</dbReference>
<dbReference type="GO" id="GO:0005524">
    <property type="term" value="F:ATP binding"/>
    <property type="evidence" value="ECO:0007669"/>
    <property type="project" value="UniProtKB-KW"/>
</dbReference>
<dbReference type="STRING" id="1798664.A3C93_02605"/>
<dbReference type="SUPFAM" id="SSF53271">
    <property type="entry name" value="PRTase-like"/>
    <property type="match status" value="1"/>
</dbReference>
<dbReference type="InterPro" id="IPR029057">
    <property type="entry name" value="PRTase-like"/>
</dbReference>
<dbReference type="GO" id="GO:0006310">
    <property type="term" value="P:DNA recombination"/>
    <property type="evidence" value="ECO:0007669"/>
    <property type="project" value="InterPro"/>
</dbReference>
<keyword evidence="3" id="KW-0378">Hydrolase</keyword>
<evidence type="ECO:0000313" key="12">
    <source>
        <dbReference type="EMBL" id="OGZ11808.1"/>
    </source>
</evidence>
<feature type="domain" description="Helicase ATP-binding" evidence="10">
    <location>
        <begin position="33"/>
        <end position="208"/>
    </location>
</feature>
<dbReference type="GO" id="GO:0005737">
    <property type="term" value="C:cytoplasm"/>
    <property type="evidence" value="ECO:0007669"/>
    <property type="project" value="TreeGrafter"/>
</dbReference>
<dbReference type="NCBIfam" id="TIGR00614">
    <property type="entry name" value="recQ_fam"/>
    <property type="match status" value="1"/>
</dbReference>
<dbReference type="InterPro" id="IPR000836">
    <property type="entry name" value="PRTase_dom"/>
</dbReference>
<evidence type="ECO:0000259" key="10">
    <source>
        <dbReference type="PROSITE" id="PS51192"/>
    </source>
</evidence>
<dbReference type="CDD" id="cd06223">
    <property type="entry name" value="PRTases_typeI"/>
    <property type="match status" value="1"/>
</dbReference>
<evidence type="ECO:0000256" key="1">
    <source>
        <dbReference type="ARBA" id="ARBA00005446"/>
    </source>
</evidence>
<evidence type="ECO:0000256" key="2">
    <source>
        <dbReference type="ARBA" id="ARBA00022741"/>
    </source>
</evidence>
<evidence type="ECO:0000256" key="9">
    <source>
        <dbReference type="ARBA" id="ARBA00034808"/>
    </source>
</evidence>
<dbReference type="InterPro" id="IPR027417">
    <property type="entry name" value="P-loop_NTPase"/>
</dbReference>
<dbReference type="Gene3D" id="3.40.50.2020">
    <property type="match status" value="1"/>
</dbReference>
<dbReference type="Proteomes" id="UP000178636">
    <property type="component" value="Unassembled WGS sequence"/>
</dbReference>
<evidence type="ECO:0000313" key="13">
    <source>
        <dbReference type="Proteomes" id="UP000178636"/>
    </source>
</evidence>
<dbReference type="GO" id="GO:0043138">
    <property type="term" value="F:3'-5' DNA helicase activity"/>
    <property type="evidence" value="ECO:0007669"/>
    <property type="project" value="UniProtKB-EC"/>
</dbReference>
<dbReference type="EMBL" id="MHLO01000029">
    <property type="protein sequence ID" value="OGZ11808.1"/>
    <property type="molecule type" value="Genomic_DNA"/>
</dbReference>
<dbReference type="EC" id="5.6.2.4" evidence="9"/>
<evidence type="ECO:0000256" key="4">
    <source>
        <dbReference type="ARBA" id="ARBA00022806"/>
    </source>
</evidence>
<evidence type="ECO:0000259" key="11">
    <source>
        <dbReference type="PROSITE" id="PS51194"/>
    </source>
</evidence>
<name>A0A1G2DG96_9BACT</name>
<dbReference type="SMART" id="SM00490">
    <property type="entry name" value="HELICc"/>
    <property type="match status" value="1"/>
</dbReference>
<dbReference type="InterPro" id="IPR011545">
    <property type="entry name" value="DEAD/DEAH_box_helicase_dom"/>
</dbReference>
<dbReference type="SMART" id="SM00487">
    <property type="entry name" value="DEXDc"/>
    <property type="match status" value="1"/>
</dbReference>
<dbReference type="PANTHER" id="PTHR13710">
    <property type="entry name" value="DNA HELICASE RECQ FAMILY MEMBER"/>
    <property type="match status" value="1"/>
</dbReference>
<keyword evidence="7" id="KW-0413">Isomerase</keyword>
<reference evidence="12 13" key="1">
    <citation type="journal article" date="2016" name="Nat. Commun.">
        <title>Thousands of microbial genomes shed light on interconnected biogeochemical processes in an aquifer system.</title>
        <authorList>
            <person name="Anantharaman K."/>
            <person name="Brown C.T."/>
            <person name="Hug L.A."/>
            <person name="Sharon I."/>
            <person name="Castelle C.J."/>
            <person name="Probst A.J."/>
            <person name="Thomas B.C."/>
            <person name="Singh A."/>
            <person name="Wilkins M.J."/>
            <person name="Karaoz U."/>
            <person name="Brodie E.L."/>
            <person name="Williams K.H."/>
            <person name="Hubbard S.S."/>
            <person name="Banfield J.F."/>
        </authorList>
    </citation>
    <scope>NUCLEOTIDE SEQUENCE [LARGE SCALE GENOMIC DNA]</scope>
</reference>
<comment type="caution">
    <text evidence="12">The sequence shown here is derived from an EMBL/GenBank/DDBJ whole genome shotgun (WGS) entry which is preliminary data.</text>
</comment>
<keyword evidence="5" id="KW-0067">ATP-binding</keyword>
<dbReference type="GO" id="GO:0030894">
    <property type="term" value="C:replisome"/>
    <property type="evidence" value="ECO:0007669"/>
    <property type="project" value="TreeGrafter"/>
</dbReference>
<evidence type="ECO:0000256" key="6">
    <source>
        <dbReference type="ARBA" id="ARBA00023125"/>
    </source>
</evidence>
<evidence type="ECO:0000256" key="7">
    <source>
        <dbReference type="ARBA" id="ARBA00023235"/>
    </source>
</evidence>
<protein>
    <recommendedName>
        <fullName evidence="9">DNA 3'-5' helicase</fullName>
        <ecNumber evidence="9">5.6.2.4</ecNumber>
    </recommendedName>
</protein>
<dbReference type="InterPro" id="IPR001650">
    <property type="entry name" value="Helicase_C-like"/>
</dbReference>
<dbReference type="GO" id="GO:0003677">
    <property type="term" value="F:DNA binding"/>
    <property type="evidence" value="ECO:0007669"/>
    <property type="project" value="UniProtKB-KW"/>
</dbReference>
<dbReference type="PANTHER" id="PTHR13710:SF105">
    <property type="entry name" value="ATP-DEPENDENT DNA HELICASE Q1"/>
    <property type="match status" value="1"/>
</dbReference>
<keyword evidence="4 12" id="KW-0347">Helicase</keyword>
<dbReference type="PROSITE" id="PS51194">
    <property type="entry name" value="HELICASE_CTER"/>
    <property type="match status" value="1"/>
</dbReference>
<dbReference type="GO" id="GO:0009378">
    <property type="term" value="F:four-way junction helicase activity"/>
    <property type="evidence" value="ECO:0007669"/>
    <property type="project" value="TreeGrafter"/>
</dbReference>
<evidence type="ECO:0000256" key="8">
    <source>
        <dbReference type="ARBA" id="ARBA00034617"/>
    </source>
</evidence>
<dbReference type="GO" id="GO:0043590">
    <property type="term" value="C:bacterial nucleoid"/>
    <property type="evidence" value="ECO:0007669"/>
    <property type="project" value="TreeGrafter"/>
</dbReference>